<evidence type="ECO:0000313" key="1">
    <source>
        <dbReference type="EMBL" id="KKN86905.1"/>
    </source>
</evidence>
<gene>
    <name evidence="1" type="ORF">LCGC14_0264680</name>
</gene>
<sequence>MPTYEFKCDVGKEMHTLKLSVVGYVNLKDSPDGVFCLEHKSKCKRVFNTFSFRM</sequence>
<accession>A0A0F9U105</accession>
<organism evidence="1">
    <name type="scientific">marine sediment metagenome</name>
    <dbReference type="NCBI Taxonomy" id="412755"/>
    <lineage>
        <taxon>unclassified sequences</taxon>
        <taxon>metagenomes</taxon>
        <taxon>ecological metagenomes</taxon>
    </lineage>
</organism>
<dbReference type="EMBL" id="LAZR01000143">
    <property type="protein sequence ID" value="KKN86905.1"/>
    <property type="molecule type" value="Genomic_DNA"/>
</dbReference>
<dbReference type="AlphaFoldDB" id="A0A0F9U105"/>
<protein>
    <submittedName>
        <fullName evidence="1">Uncharacterized protein</fullName>
    </submittedName>
</protein>
<comment type="caution">
    <text evidence="1">The sequence shown here is derived from an EMBL/GenBank/DDBJ whole genome shotgun (WGS) entry which is preliminary data.</text>
</comment>
<reference evidence="1" key="1">
    <citation type="journal article" date="2015" name="Nature">
        <title>Complex archaea that bridge the gap between prokaryotes and eukaryotes.</title>
        <authorList>
            <person name="Spang A."/>
            <person name="Saw J.H."/>
            <person name="Jorgensen S.L."/>
            <person name="Zaremba-Niedzwiedzka K."/>
            <person name="Martijn J."/>
            <person name="Lind A.E."/>
            <person name="van Eijk R."/>
            <person name="Schleper C."/>
            <person name="Guy L."/>
            <person name="Ettema T.J."/>
        </authorList>
    </citation>
    <scope>NUCLEOTIDE SEQUENCE</scope>
</reference>
<proteinExistence type="predicted"/>
<name>A0A0F9U105_9ZZZZ</name>